<dbReference type="RefSeq" id="WP_127044013.1">
    <property type="nucleotide sequence ID" value="NZ_JAABOK010000007.1"/>
</dbReference>
<organism evidence="1 2">
    <name type="scientific">Chitinophaga solisilvae</name>
    <dbReference type="NCBI Taxonomy" id="1233460"/>
    <lineage>
        <taxon>Bacteria</taxon>
        <taxon>Pseudomonadati</taxon>
        <taxon>Bacteroidota</taxon>
        <taxon>Chitinophagia</taxon>
        <taxon>Chitinophagales</taxon>
        <taxon>Chitinophagaceae</taxon>
        <taxon>Chitinophaga</taxon>
    </lineage>
</organism>
<dbReference type="AlphaFoldDB" id="A0A3S1DJI2"/>
<gene>
    <name evidence="1" type="ORF">ECE50_023405</name>
</gene>
<name>A0A3S1DJI2_9BACT</name>
<dbReference type="InterPro" id="IPR058238">
    <property type="entry name" value="Lant_leader_dom"/>
</dbReference>
<keyword evidence="2" id="KW-1185">Reference proteome</keyword>
<evidence type="ECO:0000313" key="1">
    <source>
        <dbReference type="EMBL" id="NSL89810.1"/>
    </source>
</evidence>
<dbReference type="NCBIfam" id="NF038153">
    <property type="entry name" value="lant_leader_L1a"/>
    <property type="match status" value="1"/>
</dbReference>
<dbReference type="EMBL" id="RIAR02000001">
    <property type="protein sequence ID" value="NSL89810.1"/>
    <property type="molecule type" value="Genomic_DNA"/>
</dbReference>
<accession>A0A3S1DJI2</accession>
<dbReference type="Proteomes" id="UP000281028">
    <property type="component" value="Unassembled WGS sequence"/>
</dbReference>
<protein>
    <submittedName>
        <fullName evidence="1">Uncharacterized protein</fullName>
    </submittedName>
</protein>
<evidence type="ECO:0000313" key="2">
    <source>
        <dbReference type="Proteomes" id="UP000281028"/>
    </source>
</evidence>
<comment type="caution">
    <text evidence="1">The sequence shown here is derived from an EMBL/GenBank/DDBJ whole genome shotgun (WGS) entry which is preliminary data.</text>
</comment>
<reference evidence="1" key="1">
    <citation type="submission" date="2020-05" db="EMBL/GenBank/DDBJ databases">
        <title>Chitinophaga laudate sp. nov., isolated from a tropical peat swamp.</title>
        <authorList>
            <person name="Goh C.B.S."/>
            <person name="Lee M.S."/>
            <person name="Parimannan S."/>
            <person name="Pasbakhsh P."/>
            <person name="Yule C.M."/>
            <person name="Rajandas H."/>
            <person name="Loke S."/>
            <person name="Croft L."/>
            <person name="Tan J.B.L."/>
        </authorList>
    </citation>
    <scope>NUCLEOTIDE SEQUENCE</scope>
    <source>
        <strain evidence="1">Mgbs1</strain>
    </source>
</reference>
<proteinExistence type="predicted"/>
<sequence>MKKKLSLNKKIFLQKETIAVLSAFEQRRLQGGGRTVAQTGPTLPSPINCLCCYIPVETEDIPCNY</sequence>